<dbReference type="SMART" id="SM00487">
    <property type="entry name" value="DEXDc"/>
    <property type="match status" value="1"/>
</dbReference>
<organism evidence="11">
    <name type="scientific">Cryptosporidium canis</name>
    <dbReference type="NCBI Taxonomy" id="195482"/>
    <lineage>
        <taxon>Eukaryota</taxon>
        <taxon>Sar</taxon>
        <taxon>Alveolata</taxon>
        <taxon>Apicomplexa</taxon>
        <taxon>Conoidasida</taxon>
        <taxon>Coccidia</taxon>
        <taxon>Eucoccidiorida</taxon>
        <taxon>Eimeriorina</taxon>
        <taxon>Cryptosporidiidae</taxon>
        <taxon>Cryptosporidium</taxon>
    </lineage>
</organism>
<dbReference type="Pfam" id="PF00271">
    <property type="entry name" value="Helicase_C"/>
    <property type="match status" value="1"/>
</dbReference>
<dbReference type="SUPFAM" id="SSF52540">
    <property type="entry name" value="P-loop containing nucleoside triphosphate hydrolases"/>
    <property type="match status" value="1"/>
</dbReference>
<comment type="similarity">
    <text evidence="1">Belongs to the DEAD box helicase family. DEAH subfamily.</text>
</comment>
<dbReference type="PANTHER" id="PTHR18934:SF99">
    <property type="entry name" value="ATP-DEPENDENT RNA HELICASE DHX37-RELATED"/>
    <property type="match status" value="1"/>
</dbReference>
<evidence type="ECO:0000256" key="6">
    <source>
        <dbReference type="ARBA" id="ARBA00022840"/>
    </source>
</evidence>
<dbReference type="GO" id="GO:0003723">
    <property type="term" value="F:RNA binding"/>
    <property type="evidence" value="ECO:0007669"/>
    <property type="project" value="TreeGrafter"/>
</dbReference>
<dbReference type="SMART" id="SM00490">
    <property type="entry name" value="HELICc"/>
    <property type="match status" value="1"/>
</dbReference>
<evidence type="ECO:0000256" key="8">
    <source>
        <dbReference type="SAM" id="MobiDB-lite"/>
    </source>
</evidence>
<dbReference type="InterPro" id="IPR001650">
    <property type="entry name" value="Helicase_C-like"/>
</dbReference>
<keyword evidence="5 11" id="KW-0347">Helicase</keyword>
<dbReference type="Proteomes" id="UP001067231">
    <property type="component" value="Unassembled WGS sequence"/>
</dbReference>
<evidence type="ECO:0000313" key="11">
    <source>
        <dbReference type="EMBL" id="KAJ1609561.1"/>
    </source>
</evidence>
<dbReference type="CDD" id="cd18791">
    <property type="entry name" value="SF2_C_RHA"/>
    <property type="match status" value="1"/>
</dbReference>
<accession>A0A9D5DGW9</accession>
<dbReference type="InterPro" id="IPR002464">
    <property type="entry name" value="DNA/RNA_helicase_DEAH_CS"/>
</dbReference>
<dbReference type="InterPro" id="IPR056371">
    <property type="entry name" value="DHX37-like_C"/>
</dbReference>
<dbReference type="InterPro" id="IPR027417">
    <property type="entry name" value="P-loop_NTPase"/>
</dbReference>
<dbReference type="GO" id="GO:0000462">
    <property type="term" value="P:maturation of SSU-rRNA from tricistronic rRNA transcript (SSU-rRNA, 5.8S rRNA, LSU-rRNA)"/>
    <property type="evidence" value="ECO:0007669"/>
    <property type="project" value="TreeGrafter"/>
</dbReference>
<dbReference type="FunFam" id="3.40.50.300:FF:000637">
    <property type="entry name" value="ATP-dependent RNA helicase DHX37/DHR1"/>
    <property type="match status" value="1"/>
</dbReference>
<evidence type="ECO:0000259" key="10">
    <source>
        <dbReference type="PROSITE" id="PS51194"/>
    </source>
</evidence>
<dbReference type="InterPro" id="IPR014001">
    <property type="entry name" value="Helicase_ATP-bd"/>
</dbReference>
<gene>
    <name evidence="11" type="ORF">OJ253_1504</name>
</gene>
<evidence type="ECO:0000256" key="7">
    <source>
        <dbReference type="ARBA" id="ARBA00047984"/>
    </source>
</evidence>
<keyword evidence="4" id="KW-0378">Hydrolase</keyword>
<dbReference type="EC" id="3.6.4.13" evidence="2"/>
<feature type="domain" description="Helicase C-terminal" evidence="10">
    <location>
        <begin position="566"/>
        <end position="778"/>
    </location>
</feature>
<dbReference type="GO" id="GO:0005730">
    <property type="term" value="C:nucleolus"/>
    <property type="evidence" value="ECO:0007669"/>
    <property type="project" value="TreeGrafter"/>
</dbReference>
<feature type="region of interest" description="Disordered" evidence="8">
    <location>
        <begin position="536"/>
        <end position="592"/>
    </location>
</feature>
<feature type="region of interest" description="Disordered" evidence="8">
    <location>
        <begin position="26"/>
        <end position="58"/>
    </location>
</feature>
<dbReference type="Gene3D" id="1.10.10.2130">
    <property type="entry name" value="DEAH helicase family, winged-helix domain"/>
    <property type="match status" value="1"/>
</dbReference>
<dbReference type="PROSITE" id="PS51192">
    <property type="entry name" value="HELICASE_ATP_BIND_1"/>
    <property type="match status" value="1"/>
</dbReference>
<feature type="compositionally biased region" description="Basic and acidic residues" evidence="8">
    <location>
        <begin position="633"/>
        <end position="644"/>
    </location>
</feature>
<reference evidence="11" key="1">
    <citation type="submission" date="2022-10" db="EMBL/GenBank/DDBJ databases">
        <title>Adaptive evolution leads to modifications in subtelomeric GC content in a zoonotic Cryptosporidium species.</title>
        <authorList>
            <person name="Li J."/>
            <person name="Feng Y."/>
            <person name="Xiao L."/>
        </authorList>
    </citation>
    <scope>NUCLEOTIDE SEQUENCE</scope>
    <source>
        <strain evidence="11">33844</strain>
    </source>
</reference>
<dbReference type="GO" id="GO:0016787">
    <property type="term" value="F:hydrolase activity"/>
    <property type="evidence" value="ECO:0007669"/>
    <property type="project" value="UniProtKB-KW"/>
</dbReference>
<dbReference type="GO" id="GO:0003724">
    <property type="term" value="F:RNA helicase activity"/>
    <property type="evidence" value="ECO:0007669"/>
    <property type="project" value="UniProtKB-EC"/>
</dbReference>
<evidence type="ECO:0000256" key="2">
    <source>
        <dbReference type="ARBA" id="ARBA00012552"/>
    </source>
</evidence>
<dbReference type="GO" id="GO:0005524">
    <property type="term" value="F:ATP binding"/>
    <property type="evidence" value="ECO:0007669"/>
    <property type="project" value="UniProtKB-KW"/>
</dbReference>
<evidence type="ECO:0000256" key="4">
    <source>
        <dbReference type="ARBA" id="ARBA00022801"/>
    </source>
</evidence>
<dbReference type="Pfam" id="PF23362">
    <property type="entry name" value="DHX37_C"/>
    <property type="match status" value="1"/>
</dbReference>
<comment type="caution">
    <text evidence="11">The sequence shown here is derived from an EMBL/GenBank/DDBJ whole genome shotgun (WGS) entry which is preliminary data.</text>
</comment>
<keyword evidence="6" id="KW-0067">ATP-binding</keyword>
<name>A0A9D5DGW9_9CRYT</name>
<evidence type="ECO:0000256" key="5">
    <source>
        <dbReference type="ARBA" id="ARBA00022806"/>
    </source>
</evidence>
<dbReference type="PANTHER" id="PTHR18934">
    <property type="entry name" value="ATP-DEPENDENT RNA HELICASE"/>
    <property type="match status" value="1"/>
</dbReference>
<dbReference type="EMBL" id="JAPCXC010000032">
    <property type="protein sequence ID" value="KAJ1609561.1"/>
    <property type="molecule type" value="Genomic_DNA"/>
</dbReference>
<feature type="compositionally biased region" description="Acidic residues" evidence="8">
    <location>
        <begin position="536"/>
        <end position="582"/>
    </location>
</feature>
<sequence length="1221" mass="139662">MDQILEENLLENDLQGSNALVLPTSKAERKRIHQENNPESDQTDVRCEKKMSNRKRRKLKQLEEKRRLSKMHEDLTNDIKKYRLSDAELQLMMGITNTRMNNKQKQLLRNRYLKANIELPEFLKPKVISRKSDVNFSEEESDLEVDLELEPESESMLLAEHDMDVETDVDSGGKSGSNVDIESSLKHEVVVDSQGEQKNEEFQKKTASGYVRKYTSLVVNNDKDRPVIKRTPEIELQRSELPVRVYEFEILDSVENNDIVIVTGATGSGKSTQVPQMLYESGYCQARKTQDSHVVQGEKNLMIGLTQPRRIAATSLSNRIGEELNDHKLVGYQIRYDKRSCTNDTVIKVMTDGVLLQEIQRDLLCSKYSVILIDEAHERTVNTDILIGLLSRIVLFRREEYNREMKQGQTDILPPLKLIIMSATLRVTDFSENPKLFPKPPPIVNIETPNFPVTLHFSKTTPRDYISAAYKKIQQIHNKLPPGSILVFVTGKKEVNLLVNMINNKTKSRVKKGLLADKLGSSRMSTLLDFAENNLEEEEIGEDDFEDSDLEEDSNDEEEDLEKEKDLEEEEEKDLEEEDDEGSGSKGVWESFGKKDSRKRKIRLHKDVDSSIWRGGGAMESSEDEEEGVNEPAKQEKSNHERREKVQLRAIPLYASMSFDEQRKAFKLPESNNVRHVIISTNVSETSITIPNVRYVIDTGKEKRREYSKGSDSSRFTIEWISKASANQRSGRAGRVGPGHCYRLYSSPIYEHAFPKFAPIDILCIPLDSVLLYMHSLGIPDILGFPFPTPPERSQIDKAYQLLTILGSVESKRSRYELTNQGISLSGFPLSPRFAKILLLTTAYIRKNLQEDSKCSMELLQHACILASYLAVGNLRDESFSDFNDMVNDGSSGNEFGSIPKNMGNDMELNLWFCIKYLEYYGSGTKRERSVADRFCRKFELNPRGMSEIRMMAIQLFNMTKKRYLDEFEVSSHIIWPPCHPNFTQKHLLRNFVIACFIDHIAVRNDGNLVSKVSYQISSESSNSNSVFIHPRSVIRNTKPKILVYSQVISSSDKSTHNLCDCLLITAEDISKATSLKHPLIDCSKILSFPAPYYSTESDAIFGYCTPKYRNNSVIIDLPSSEIQLGANNNTTFETFARAILDGKVFKEFKNPRISRFIKVKNNSSNNFKLLVFTLEKSRIHNKSELVSKFKSKRDFLLKNILQLYEISAHNDIRSFWPPIK</sequence>
<proteinExistence type="inferred from homology"/>
<dbReference type="OrthoDB" id="10253254at2759"/>
<dbReference type="PROSITE" id="PS00690">
    <property type="entry name" value="DEAH_ATP_HELICASE"/>
    <property type="match status" value="1"/>
</dbReference>
<evidence type="ECO:0000256" key="3">
    <source>
        <dbReference type="ARBA" id="ARBA00022741"/>
    </source>
</evidence>
<dbReference type="PROSITE" id="PS51194">
    <property type="entry name" value="HELICASE_CTER"/>
    <property type="match status" value="1"/>
</dbReference>
<feature type="region of interest" description="Disordered" evidence="8">
    <location>
        <begin position="612"/>
        <end position="644"/>
    </location>
</feature>
<evidence type="ECO:0000259" key="9">
    <source>
        <dbReference type="PROSITE" id="PS51192"/>
    </source>
</evidence>
<dbReference type="InterPro" id="IPR003593">
    <property type="entry name" value="AAA+_ATPase"/>
</dbReference>
<feature type="domain" description="Helicase ATP-binding" evidence="9">
    <location>
        <begin position="251"/>
        <end position="443"/>
    </location>
</feature>
<dbReference type="Gene3D" id="3.40.50.300">
    <property type="entry name" value="P-loop containing nucleotide triphosphate hydrolases"/>
    <property type="match status" value="3"/>
</dbReference>
<dbReference type="InterPro" id="IPR042035">
    <property type="entry name" value="DEAH_win-hel_dom"/>
</dbReference>
<dbReference type="AlphaFoldDB" id="A0A9D5DGW9"/>
<keyword evidence="3" id="KW-0547">Nucleotide-binding</keyword>
<comment type="catalytic activity">
    <reaction evidence="7">
        <text>ATP + H2O = ADP + phosphate + H(+)</text>
        <dbReference type="Rhea" id="RHEA:13065"/>
        <dbReference type="ChEBI" id="CHEBI:15377"/>
        <dbReference type="ChEBI" id="CHEBI:15378"/>
        <dbReference type="ChEBI" id="CHEBI:30616"/>
        <dbReference type="ChEBI" id="CHEBI:43474"/>
        <dbReference type="ChEBI" id="CHEBI:456216"/>
        <dbReference type="EC" id="3.6.4.13"/>
    </reaction>
</comment>
<protein>
    <recommendedName>
        <fullName evidence="2">RNA helicase</fullName>
        <ecNumber evidence="2">3.6.4.13</ecNumber>
    </recommendedName>
</protein>
<dbReference type="SMART" id="SM00382">
    <property type="entry name" value="AAA"/>
    <property type="match status" value="1"/>
</dbReference>
<evidence type="ECO:0000256" key="1">
    <source>
        <dbReference type="ARBA" id="ARBA00008792"/>
    </source>
</evidence>